<evidence type="ECO:0000256" key="1">
    <source>
        <dbReference type="ARBA" id="ARBA00001947"/>
    </source>
</evidence>
<keyword evidence="5" id="KW-0560">Oxidoreductase</keyword>
<dbReference type="Gene3D" id="3.40.50.720">
    <property type="entry name" value="NAD(P)-binding Rossmann-like Domain"/>
    <property type="match status" value="1"/>
</dbReference>
<dbReference type="Proteomes" id="UP000583556">
    <property type="component" value="Unassembled WGS sequence"/>
</dbReference>
<evidence type="ECO:0000256" key="6">
    <source>
        <dbReference type="RuleBase" id="RU361277"/>
    </source>
</evidence>
<gene>
    <name evidence="8" type="ORF">HHL27_01870</name>
</gene>
<name>A0A7Y0BMB1_9SPHN</name>
<feature type="domain" description="Enoyl reductase (ER)" evidence="7">
    <location>
        <begin position="11"/>
        <end position="369"/>
    </location>
</feature>
<evidence type="ECO:0000313" key="9">
    <source>
        <dbReference type="Proteomes" id="UP000583556"/>
    </source>
</evidence>
<dbReference type="GO" id="GO:0008270">
    <property type="term" value="F:zinc ion binding"/>
    <property type="evidence" value="ECO:0007669"/>
    <property type="project" value="InterPro"/>
</dbReference>
<dbReference type="CDD" id="cd08278">
    <property type="entry name" value="benzyl_alcohol_DH"/>
    <property type="match status" value="1"/>
</dbReference>
<dbReference type="Gene3D" id="3.90.180.10">
    <property type="entry name" value="Medium-chain alcohol dehydrogenases, catalytic domain"/>
    <property type="match status" value="1"/>
</dbReference>
<dbReference type="SUPFAM" id="SSF50129">
    <property type="entry name" value="GroES-like"/>
    <property type="match status" value="1"/>
</dbReference>
<comment type="caution">
    <text evidence="8">The sequence shown here is derived from an EMBL/GenBank/DDBJ whole genome shotgun (WGS) entry which is preliminary data.</text>
</comment>
<evidence type="ECO:0000256" key="3">
    <source>
        <dbReference type="ARBA" id="ARBA00022723"/>
    </source>
</evidence>
<dbReference type="AlphaFoldDB" id="A0A7Y0BMB1"/>
<dbReference type="RefSeq" id="WP_169491661.1">
    <property type="nucleotide sequence ID" value="NZ_JABBGM010000001.1"/>
</dbReference>
<dbReference type="PROSITE" id="PS00059">
    <property type="entry name" value="ADH_ZINC"/>
    <property type="match status" value="1"/>
</dbReference>
<dbReference type="Pfam" id="PF08240">
    <property type="entry name" value="ADH_N"/>
    <property type="match status" value="1"/>
</dbReference>
<dbReference type="Pfam" id="PF00107">
    <property type="entry name" value="ADH_zinc_N"/>
    <property type="match status" value="1"/>
</dbReference>
<dbReference type="InterPro" id="IPR013149">
    <property type="entry name" value="ADH-like_C"/>
</dbReference>
<sequence>MTTATAAVARGANVDFTIEQIEVSPPGPGEVRVKIAGVGLCHTDLVFRDQFDAFAKPGVLGHEGAGTIEAVGEGVTGLAVGDQVVLGFSSCGGCPRCEEHLPSYCNTFVPLNYAGMRLEDGSTAYAGNDGERISSHFFGQSSFSTLAVTRASNVVKVPASNSLPLEYLGPLGCGLMTGAGAVMNSMACKEGSSLIVFGGGPVGLAAVMAGKVRGCSHVLLVEPVASRRDIALELGATHVIDPAAGDLATAIRDILPLGVDAALDTTGNVGVIETGLANLAPHGVIGLVGVPKAMEASITVNIAALMTPGLRILGIIEGDAVPQDFIPELLSLQAQGKFPFERLIKAFPLDQINEAIAAQARGECIKVVLVP</sequence>
<protein>
    <submittedName>
        <fullName evidence="8">NAD(P)-dependent alcohol dehydrogenase</fullName>
    </submittedName>
</protein>
<keyword evidence="3 6" id="KW-0479">Metal-binding</keyword>
<dbReference type="InterPro" id="IPR002328">
    <property type="entry name" value="ADH_Zn_CS"/>
</dbReference>
<evidence type="ECO:0000256" key="5">
    <source>
        <dbReference type="ARBA" id="ARBA00023002"/>
    </source>
</evidence>
<comment type="cofactor">
    <cofactor evidence="1 6">
        <name>Zn(2+)</name>
        <dbReference type="ChEBI" id="CHEBI:29105"/>
    </cofactor>
</comment>
<accession>A0A7Y0BMB1</accession>
<dbReference type="InterPro" id="IPR020843">
    <property type="entry name" value="ER"/>
</dbReference>
<comment type="similarity">
    <text evidence="2 6">Belongs to the zinc-containing alcohol dehydrogenase family.</text>
</comment>
<evidence type="ECO:0000256" key="2">
    <source>
        <dbReference type="ARBA" id="ARBA00008072"/>
    </source>
</evidence>
<dbReference type="PANTHER" id="PTHR43350">
    <property type="entry name" value="NAD-DEPENDENT ALCOHOL DEHYDROGENASE"/>
    <property type="match status" value="1"/>
</dbReference>
<keyword evidence="9" id="KW-1185">Reference proteome</keyword>
<dbReference type="SUPFAM" id="SSF51735">
    <property type="entry name" value="NAD(P)-binding Rossmann-fold domains"/>
    <property type="match status" value="1"/>
</dbReference>
<dbReference type="PANTHER" id="PTHR43350:SF17">
    <property type="entry name" value="NAD-DEPENDENT ALCOHOL DEHYDROGENASE"/>
    <property type="match status" value="1"/>
</dbReference>
<evidence type="ECO:0000313" key="8">
    <source>
        <dbReference type="EMBL" id="NML92416.1"/>
    </source>
</evidence>
<dbReference type="InterPro" id="IPR036291">
    <property type="entry name" value="NAD(P)-bd_dom_sf"/>
</dbReference>
<dbReference type="InterPro" id="IPR011032">
    <property type="entry name" value="GroES-like_sf"/>
</dbReference>
<reference evidence="8 9" key="1">
    <citation type="submission" date="2020-04" db="EMBL/GenBank/DDBJ databases">
        <title>Novosphingobium sp. TW-4 isolated from soil.</title>
        <authorList>
            <person name="Dahal R.H."/>
            <person name="Chaudhary D.K."/>
        </authorList>
    </citation>
    <scope>NUCLEOTIDE SEQUENCE [LARGE SCALE GENOMIC DNA]</scope>
    <source>
        <strain evidence="8 9">TW-4</strain>
    </source>
</reference>
<organism evidence="8 9">
    <name type="scientific">Novosphingobium olei</name>
    <dbReference type="NCBI Taxonomy" id="2728851"/>
    <lineage>
        <taxon>Bacteria</taxon>
        <taxon>Pseudomonadati</taxon>
        <taxon>Pseudomonadota</taxon>
        <taxon>Alphaproteobacteria</taxon>
        <taxon>Sphingomonadales</taxon>
        <taxon>Sphingomonadaceae</taxon>
        <taxon>Novosphingobium</taxon>
    </lineage>
</organism>
<keyword evidence="4 6" id="KW-0862">Zinc</keyword>
<evidence type="ECO:0000259" key="7">
    <source>
        <dbReference type="SMART" id="SM00829"/>
    </source>
</evidence>
<dbReference type="EMBL" id="JABBGM010000001">
    <property type="protein sequence ID" value="NML92416.1"/>
    <property type="molecule type" value="Genomic_DNA"/>
</dbReference>
<dbReference type="SMART" id="SM00829">
    <property type="entry name" value="PKS_ER"/>
    <property type="match status" value="1"/>
</dbReference>
<evidence type="ECO:0000256" key="4">
    <source>
        <dbReference type="ARBA" id="ARBA00022833"/>
    </source>
</evidence>
<dbReference type="InterPro" id="IPR013154">
    <property type="entry name" value="ADH-like_N"/>
</dbReference>
<dbReference type="GO" id="GO:0016616">
    <property type="term" value="F:oxidoreductase activity, acting on the CH-OH group of donors, NAD or NADP as acceptor"/>
    <property type="evidence" value="ECO:0007669"/>
    <property type="project" value="UniProtKB-ARBA"/>
</dbReference>
<proteinExistence type="inferred from homology"/>